<gene>
    <name evidence="2" type="ORF">AMJ52_00770</name>
</gene>
<name>A0A0S7YHU6_UNCT6</name>
<comment type="caution">
    <text evidence="2">The sequence shown here is derived from an EMBL/GenBank/DDBJ whole genome shotgun (WGS) entry which is preliminary data.</text>
</comment>
<evidence type="ECO:0000313" key="2">
    <source>
        <dbReference type="EMBL" id="KPJ74359.1"/>
    </source>
</evidence>
<dbReference type="InterPro" id="IPR011055">
    <property type="entry name" value="Dup_hybrid_motif"/>
</dbReference>
<sequence length="405" mass="45219">MLLIFLIATGWPLAPMDTLHALGNNWGEYQQYDGYSYLHPGIDVMGITIGKPVYAVDSGVVKAWLTTAGEWHWRLAIADYETTDSVEAWLYAHIDADLYHKNVGDTVAEAELIGYLVEWPVTGFDHLHFARIKDAGAVWQFGDWAFIENPLNIITPYDDTTKPVFENAYGGNKFAFCQNNTSMYLSPDNLSGNVDIIAKIYDDVGLPLYNPVWEKLIPYKIEYEIHGQQNLPTTLSFVFAGVLHWTDNVGVVYKDDATCDTEGDYGSREYYFIITNTDGDSVVEASDAAYAWITTDFPDGDYWVVIIAYDAANNATRDSMLVTVSNTGIAEKKSTVQSSPFSILPNPNNGTFVVNSNYDIRILDITGRLIAVSRGSVTHLVPGIYFVICEQEHQTFCSKVIVVNK</sequence>
<proteinExistence type="predicted"/>
<dbReference type="SUPFAM" id="SSF51261">
    <property type="entry name" value="Duplicated hybrid motif"/>
    <property type="match status" value="1"/>
</dbReference>
<organism evidence="2 3">
    <name type="scientific">candidate division TA06 bacterium DG_78</name>
    <dbReference type="NCBI Taxonomy" id="1703772"/>
    <lineage>
        <taxon>Bacteria</taxon>
        <taxon>Bacteria division TA06</taxon>
    </lineage>
</organism>
<dbReference type="InterPro" id="IPR026444">
    <property type="entry name" value="Secre_tail"/>
</dbReference>
<evidence type="ECO:0000259" key="1">
    <source>
        <dbReference type="Pfam" id="PF18962"/>
    </source>
</evidence>
<dbReference type="Proteomes" id="UP000051012">
    <property type="component" value="Unassembled WGS sequence"/>
</dbReference>
<dbReference type="EMBL" id="LJNI01000006">
    <property type="protein sequence ID" value="KPJ74359.1"/>
    <property type="molecule type" value="Genomic_DNA"/>
</dbReference>
<evidence type="ECO:0000313" key="3">
    <source>
        <dbReference type="Proteomes" id="UP000051012"/>
    </source>
</evidence>
<protein>
    <recommendedName>
        <fullName evidence="1">Secretion system C-terminal sorting domain-containing protein</fullName>
    </recommendedName>
</protein>
<dbReference type="Gene3D" id="2.70.70.10">
    <property type="entry name" value="Glucose Permease (Domain IIA)"/>
    <property type="match status" value="1"/>
</dbReference>
<feature type="domain" description="Secretion system C-terminal sorting" evidence="1">
    <location>
        <begin position="343"/>
        <end position="402"/>
    </location>
</feature>
<accession>A0A0S7YHU6</accession>
<reference evidence="2 3" key="1">
    <citation type="journal article" date="2015" name="Microbiome">
        <title>Genomic resolution of linkages in carbon, nitrogen, and sulfur cycling among widespread estuary sediment bacteria.</title>
        <authorList>
            <person name="Baker B.J."/>
            <person name="Lazar C.S."/>
            <person name="Teske A.P."/>
            <person name="Dick G.J."/>
        </authorList>
    </citation>
    <scope>NUCLEOTIDE SEQUENCE [LARGE SCALE GENOMIC DNA]</scope>
    <source>
        <strain evidence="2">DG_78</strain>
    </source>
</reference>
<dbReference type="AlphaFoldDB" id="A0A0S7YHU6"/>
<dbReference type="Pfam" id="PF18962">
    <property type="entry name" value="Por_Secre_tail"/>
    <property type="match status" value="1"/>
</dbReference>
<dbReference type="CDD" id="cd12797">
    <property type="entry name" value="M23_peptidase"/>
    <property type="match status" value="1"/>
</dbReference>